<keyword evidence="1" id="KW-0472">Membrane</keyword>
<dbReference type="Proteomes" id="UP000186758">
    <property type="component" value="Unassembled WGS sequence"/>
</dbReference>
<feature type="transmembrane region" description="Helical" evidence="1">
    <location>
        <begin position="20"/>
        <end position="42"/>
    </location>
</feature>
<name>A0A1Q9YHY4_9FIRM</name>
<accession>A0A1Q9YHY4</accession>
<dbReference type="AlphaFoldDB" id="A0A1Q9YHY4"/>
<protein>
    <submittedName>
        <fullName evidence="2">Uncharacterized protein</fullName>
    </submittedName>
</protein>
<organism evidence="2 3">
    <name type="scientific">Faecalibaculum rodentium</name>
    <dbReference type="NCBI Taxonomy" id="1702221"/>
    <lineage>
        <taxon>Bacteria</taxon>
        <taxon>Bacillati</taxon>
        <taxon>Bacillota</taxon>
        <taxon>Erysipelotrichia</taxon>
        <taxon>Erysipelotrichales</taxon>
        <taxon>Erysipelotrichaceae</taxon>
        <taxon>Faecalibaculum</taxon>
    </lineage>
</organism>
<evidence type="ECO:0000256" key="1">
    <source>
        <dbReference type="SAM" id="Phobius"/>
    </source>
</evidence>
<gene>
    <name evidence="2" type="ORF">BO223_10355</name>
</gene>
<feature type="transmembrane region" description="Helical" evidence="1">
    <location>
        <begin position="48"/>
        <end position="68"/>
    </location>
</feature>
<keyword evidence="1" id="KW-0812">Transmembrane</keyword>
<proteinExistence type="predicted"/>
<evidence type="ECO:0000313" key="3">
    <source>
        <dbReference type="Proteomes" id="UP000186758"/>
    </source>
</evidence>
<reference evidence="2 3" key="1">
    <citation type="submission" date="2016-11" db="EMBL/GenBank/DDBJ databases">
        <title>Description of two novel members of the family Erysipelotrichaceae: Ileibacterium lipovorans gen. nov., sp. nov. and Dubosiella newyorkensis, gen. nov., sp. nov.</title>
        <authorList>
            <person name="Cox L.M."/>
            <person name="Sohn J."/>
            <person name="Tyrrell K.L."/>
            <person name="Citron D.M."/>
            <person name="Lawson P.A."/>
            <person name="Patel N.B."/>
            <person name="Iizumi T."/>
            <person name="Perez-Perez G.I."/>
            <person name="Goldstein E.J."/>
            <person name="Blaser M.J."/>
        </authorList>
    </citation>
    <scope>NUCLEOTIDE SEQUENCE [LARGE SCALE GENOMIC DNA]</scope>
    <source>
        <strain evidence="2 3">NYU-BL-K8</strain>
    </source>
</reference>
<keyword evidence="1" id="KW-1133">Transmembrane helix</keyword>
<comment type="caution">
    <text evidence="2">The sequence shown here is derived from an EMBL/GenBank/DDBJ whole genome shotgun (WGS) entry which is preliminary data.</text>
</comment>
<dbReference type="EMBL" id="MPJZ01000091">
    <property type="protein sequence ID" value="OLU43805.1"/>
    <property type="molecule type" value="Genomic_DNA"/>
</dbReference>
<evidence type="ECO:0000313" key="2">
    <source>
        <dbReference type="EMBL" id="OLU43805.1"/>
    </source>
</evidence>
<sequence length="192" mass="20491">MFLTGAVQKFPCAFLRMGMLFLLADEIAIGIIAVLCMLVFFLRAGFNVPVTLIGVLVIFTATVCLGFLGNGRQDEGIGGAEHNDAGQNADDPFPGPAGQQFSLSHTFTFLFHASQLTERPYGVDKFSHDLFGGHGTHGFVPGIHGDTAMVPHDKPAAVRDLIGQVYVGVAIGEFIYIGFVQYGAVDRDGAVL</sequence>